<evidence type="ECO:0000313" key="1">
    <source>
        <dbReference type="EMBL" id="GEU55112.1"/>
    </source>
</evidence>
<dbReference type="AlphaFoldDB" id="A0A6L2L346"/>
<dbReference type="PANTHER" id="PTHR47150:SF4">
    <property type="entry name" value="HARBINGER TRANSPOSASE-DERIVED PROTEIN-RELATED"/>
    <property type="match status" value="1"/>
</dbReference>
<dbReference type="PANTHER" id="PTHR47150">
    <property type="entry name" value="OS12G0169200 PROTEIN"/>
    <property type="match status" value="1"/>
</dbReference>
<dbReference type="InterPro" id="IPR006912">
    <property type="entry name" value="Harbinger_derived_prot"/>
</dbReference>
<gene>
    <name evidence="1" type="ORF">Tci_027090</name>
</gene>
<comment type="caution">
    <text evidence="1">The sequence shown here is derived from an EMBL/GenBank/DDBJ whole genome shotgun (WGS) entry which is preliminary data.</text>
</comment>
<dbReference type="EMBL" id="BKCJ010003442">
    <property type="protein sequence ID" value="GEU55112.1"/>
    <property type="molecule type" value="Genomic_DNA"/>
</dbReference>
<proteinExistence type="predicted"/>
<dbReference type="Pfam" id="PF04827">
    <property type="entry name" value="Plant_tran"/>
    <property type="match status" value="1"/>
</dbReference>
<accession>A0A6L2L346</accession>
<organism evidence="1">
    <name type="scientific">Tanacetum cinerariifolium</name>
    <name type="common">Dalmatian daisy</name>
    <name type="synonym">Chrysanthemum cinerariifolium</name>
    <dbReference type="NCBI Taxonomy" id="118510"/>
    <lineage>
        <taxon>Eukaryota</taxon>
        <taxon>Viridiplantae</taxon>
        <taxon>Streptophyta</taxon>
        <taxon>Embryophyta</taxon>
        <taxon>Tracheophyta</taxon>
        <taxon>Spermatophyta</taxon>
        <taxon>Magnoliopsida</taxon>
        <taxon>eudicotyledons</taxon>
        <taxon>Gunneridae</taxon>
        <taxon>Pentapetalae</taxon>
        <taxon>asterids</taxon>
        <taxon>campanulids</taxon>
        <taxon>Asterales</taxon>
        <taxon>Asteraceae</taxon>
        <taxon>Asteroideae</taxon>
        <taxon>Anthemideae</taxon>
        <taxon>Anthemidinae</taxon>
        <taxon>Tanacetum</taxon>
    </lineage>
</organism>
<name>A0A6L2L346_TANCI</name>
<reference evidence="1" key="1">
    <citation type="journal article" date="2019" name="Sci. Rep.">
        <title>Draft genome of Tanacetum cinerariifolium, the natural source of mosquito coil.</title>
        <authorList>
            <person name="Yamashiro T."/>
            <person name="Shiraishi A."/>
            <person name="Satake H."/>
            <person name="Nakayama K."/>
        </authorList>
    </citation>
    <scope>NUCLEOTIDE SEQUENCE</scope>
</reference>
<feature type="non-terminal residue" evidence="1">
    <location>
        <position position="1"/>
    </location>
</feature>
<sequence length="401" mass="45062">IINFGDKGNEGGVASSGDNSVRFKFSNKRNDVITEEIPLIFNKLESEPFWPWCFVSTTTSNCVLDFLVRKGRSRKVISSKERCLKRLLEKTLGKVGADLLGFLSLTPGQIGEEDPSSERMSATLSHGIFPLEYIRIACQIHDRSNNNQNHCNKSMDSAVCRQTHHRCSGAAAAPSTLKCGTNVATSTRRCRVGKEFVKAEVACQKKLNSATKSNITLSLQQENRLKQMGTTITNASSYTKRSKGIETKIEGIDCTGKIGISLLMKCISTIRQLVYIDVLDAMDLYGEDCLQRPTTDVEKLYAFHREKHGFSRMLGSIDCTDWSYAQCPIVYCAQFCRGDHTSDPFNLLKVVASQDSWIWHHSLVFQIEQRYQCYASIPYIQRSQKRESNIDSIMANDVAFK</sequence>
<protein>
    <submittedName>
        <fullName evidence="1">Uncharacterized protein</fullName>
    </submittedName>
</protein>